<sequence length="302" mass="34785">MDREDLLIKWLDGELNDAELALFKQLPEYASYEKLYKNAVYFKSPIVNKEKQFANFKSLLEKKDKVTSRQNFSLKFLMRIAAIFVVGLGLYFTILKEDLVKVNTSVAQQTNFTLPDNSEIIVNAESQIKYNESDWNKKRELKLNGEAFFKVAKGQKFDVKTELGTVTVLGTQFNVKQRGKLLEVQCFEGLVNVIIGKSNLELPAGNTIRLFENNLIRKKISLIKPTWIEGKSTFESVPYFEVIAELERQFDIEISLNNFDGRKIFTGSFVNDNIELALKSITQPFKLSYEINKDQISIFKNE</sequence>
<evidence type="ECO:0000313" key="5">
    <source>
        <dbReference type="Proteomes" id="UP001595953"/>
    </source>
</evidence>
<reference evidence="5" key="1">
    <citation type="journal article" date="2019" name="Int. J. Syst. Evol. Microbiol.">
        <title>The Global Catalogue of Microorganisms (GCM) 10K type strain sequencing project: providing services to taxonomists for standard genome sequencing and annotation.</title>
        <authorList>
            <consortium name="The Broad Institute Genomics Platform"/>
            <consortium name="The Broad Institute Genome Sequencing Center for Infectious Disease"/>
            <person name="Wu L."/>
            <person name="Ma J."/>
        </authorList>
    </citation>
    <scope>NUCLEOTIDE SEQUENCE [LARGE SCALE GENOMIC DNA]</scope>
    <source>
        <strain evidence="5">CCUG 63682</strain>
    </source>
</reference>
<evidence type="ECO:0000259" key="2">
    <source>
        <dbReference type="Pfam" id="PF04773"/>
    </source>
</evidence>
<gene>
    <name evidence="4" type="ORF">ACFO5O_05075</name>
</gene>
<dbReference type="InterPro" id="IPR032508">
    <property type="entry name" value="FecR_C"/>
</dbReference>
<name>A0ABV9N4F3_9FLAO</name>
<comment type="caution">
    <text evidence="4">The sequence shown here is derived from an EMBL/GenBank/DDBJ whole genome shotgun (WGS) entry which is preliminary data.</text>
</comment>
<dbReference type="Gene3D" id="3.55.50.30">
    <property type="match status" value="1"/>
</dbReference>
<keyword evidence="1" id="KW-0812">Transmembrane</keyword>
<dbReference type="Gene3D" id="2.60.120.1440">
    <property type="match status" value="1"/>
</dbReference>
<dbReference type="PANTHER" id="PTHR30273:SF2">
    <property type="entry name" value="PROTEIN FECR"/>
    <property type="match status" value="1"/>
</dbReference>
<keyword evidence="1" id="KW-0472">Membrane</keyword>
<dbReference type="Pfam" id="PF16344">
    <property type="entry name" value="FecR_C"/>
    <property type="match status" value="1"/>
</dbReference>
<accession>A0ABV9N4F3</accession>
<feature type="domain" description="FecR protein" evidence="2">
    <location>
        <begin position="101"/>
        <end position="191"/>
    </location>
</feature>
<protein>
    <submittedName>
        <fullName evidence="4">FecR family protein</fullName>
    </submittedName>
</protein>
<dbReference type="InterPro" id="IPR012373">
    <property type="entry name" value="Ferrdict_sens_TM"/>
</dbReference>
<feature type="domain" description="Protein FecR C-terminal" evidence="3">
    <location>
        <begin position="233"/>
        <end position="298"/>
    </location>
</feature>
<proteinExistence type="predicted"/>
<evidence type="ECO:0000313" key="4">
    <source>
        <dbReference type="EMBL" id="MFC4721678.1"/>
    </source>
</evidence>
<feature type="transmembrane region" description="Helical" evidence="1">
    <location>
        <begin position="76"/>
        <end position="95"/>
    </location>
</feature>
<evidence type="ECO:0000259" key="3">
    <source>
        <dbReference type="Pfam" id="PF16344"/>
    </source>
</evidence>
<dbReference type="EMBL" id="JBHSGP010000008">
    <property type="protein sequence ID" value="MFC4721678.1"/>
    <property type="molecule type" value="Genomic_DNA"/>
</dbReference>
<organism evidence="4 5">
    <name type="scientific">Geojedonia litorea</name>
    <dbReference type="NCBI Taxonomy" id="1268269"/>
    <lineage>
        <taxon>Bacteria</taxon>
        <taxon>Pseudomonadati</taxon>
        <taxon>Bacteroidota</taxon>
        <taxon>Flavobacteriia</taxon>
        <taxon>Flavobacteriales</taxon>
        <taxon>Flavobacteriaceae</taxon>
        <taxon>Geojedonia</taxon>
    </lineage>
</organism>
<dbReference type="Pfam" id="PF04773">
    <property type="entry name" value="FecR"/>
    <property type="match status" value="1"/>
</dbReference>
<keyword evidence="5" id="KW-1185">Reference proteome</keyword>
<dbReference type="PANTHER" id="PTHR30273">
    <property type="entry name" value="PERIPLASMIC SIGNAL SENSOR AND SIGMA FACTOR ACTIVATOR FECR-RELATED"/>
    <property type="match status" value="1"/>
</dbReference>
<dbReference type="RefSeq" id="WP_387961544.1">
    <property type="nucleotide sequence ID" value="NZ_JBHSGP010000008.1"/>
</dbReference>
<dbReference type="Proteomes" id="UP001595953">
    <property type="component" value="Unassembled WGS sequence"/>
</dbReference>
<keyword evidence="1" id="KW-1133">Transmembrane helix</keyword>
<evidence type="ECO:0000256" key="1">
    <source>
        <dbReference type="SAM" id="Phobius"/>
    </source>
</evidence>
<dbReference type="InterPro" id="IPR006860">
    <property type="entry name" value="FecR"/>
</dbReference>